<accession>A0A6I4M766</accession>
<dbReference type="InterPro" id="IPR037151">
    <property type="entry name" value="AlkB-like_sf"/>
</dbReference>
<reference evidence="1" key="1">
    <citation type="submission" date="2019-12" db="EMBL/GenBank/DDBJ databases">
        <title>Actinomadura physcomitrii sp. nov., a novel actinomycete isolated from moss [Physcomitrium sphaericum (Ludw) Fuernr].</title>
        <authorList>
            <person name="Zhuang X."/>
        </authorList>
    </citation>
    <scope>NUCLEOTIDE SEQUENCE [LARGE SCALE GENOMIC DNA]</scope>
    <source>
        <strain evidence="1">LD22</strain>
    </source>
</reference>
<dbReference type="AlphaFoldDB" id="A0A6I4M766"/>
<dbReference type="Gene3D" id="2.60.120.590">
    <property type="entry name" value="Alpha-ketoglutarate-dependent dioxygenase AlkB-like"/>
    <property type="match status" value="1"/>
</dbReference>
<sequence>MDEDSQHRLAADIDAEPWQSQLRRRVQHYGHRYDYGSRGVGDVPAPPLPRWAVTLAGRLRDAGHFDRRPDQVIVNGARRERMR</sequence>
<evidence type="ECO:0000313" key="2">
    <source>
        <dbReference type="Proteomes" id="UP000462055"/>
    </source>
</evidence>
<keyword evidence="2" id="KW-1185">Reference proteome</keyword>
<evidence type="ECO:0000313" key="1">
    <source>
        <dbReference type="EMBL" id="MWA01998.1"/>
    </source>
</evidence>
<dbReference type="SUPFAM" id="SSF51197">
    <property type="entry name" value="Clavaminate synthase-like"/>
    <property type="match status" value="1"/>
</dbReference>
<dbReference type="Proteomes" id="UP000462055">
    <property type="component" value="Unassembled WGS sequence"/>
</dbReference>
<dbReference type="EMBL" id="WBMS02000012">
    <property type="protein sequence ID" value="MWA01998.1"/>
    <property type="molecule type" value="Genomic_DNA"/>
</dbReference>
<comment type="caution">
    <text evidence="1">The sequence shown here is derived from an EMBL/GenBank/DDBJ whole genome shotgun (WGS) entry which is preliminary data.</text>
</comment>
<protein>
    <submittedName>
        <fullName evidence="1">Uncharacterized protein</fullName>
    </submittedName>
</protein>
<proteinExistence type="predicted"/>
<organism evidence="1 2">
    <name type="scientific">Actinomadura physcomitrii</name>
    <dbReference type="NCBI Taxonomy" id="2650748"/>
    <lineage>
        <taxon>Bacteria</taxon>
        <taxon>Bacillati</taxon>
        <taxon>Actinomycetota</taxon>
        <taxon>Actinomycetes</taxon>
        <taxon>Streptosporangiales</taxon>
        <taxon>Thermomonosporaceae</taxon>
        <taxon>Actinomadura</taxon>
    </lineage>
</organism>
<gene>
    <name evidence="1" type="ORF">F8568_016785</name>
</gene>
<name>A0A6I4M766_9ACTN</name>